<feature type="domain" description="NmrA-like" evidence="1">
    <location>
        <begin position="3"/>
        <end position="247"/>
    </location>
</feature>
<dbReference type="InterPro" id="IPR052718">
    <property type="entry name" value="NmrA-type_oxidoreductase"/>
</dbReference>
<evidence type="ECO:0000313" key="2">
    <source>
        <dbReference type="EMBL" id="SCE83958.1"/>
    </source>
</evidence>
<dbReference type="RefSeq" id="WP_091260835.1">
    <property type="nucleotide sequence ID" value="NZ_FMCS01000002.1"/>
</dbReference>
<dbReference type="InterPro" id="IPR008030">
    <property type="entry name" value="NmrA-like"/>
</dbReference>
<name>A0A1C4VJ18_9ACTN</name>
<dbReference type="PANTHER" id="PTHR47129:SF1">
    <property type="entry name" value="NMRA-LIKE DOMAIN-CONTAINING PROTEIN"/>
    <property type="match status" value="1"/>
</dbReference>
<organism evidence="2 3">
    <name type="scientific">Micromonospora chaiyaphumensis</name>
    <dbReference type="NCBI Taxonomy" id="307119"/>
    <lineage>
        <taxon>Bacteria</taxon>
        <taxon>Bacillati</taxon>
        <taxon>Actinomycetota</taxon>
        <taxon>Actinomycetes</taxon>
        <taxon>Micromonosporales</taxon>
        <taxon>Micromonosporaceae</taxon>
        <taxon>Micromonospora</taxon>
    </lineage>
</organism>
<dbReference type="InterPro" id="IPR036291">
    <property type="entry name" value="NAD(P)-bd_dom_sf"/>
</dbReference>
<sequence length="281" mass="28989">MSIVVTGATGPLGRQIISSLLERGVPANQIVAVGRDVGRLASLAELGLVTQRADYDDPGSLQAAFAGAEKLMFVSGSEVGNRVVQHGNVVTAAREAGVGLVVYTSIAKADTSTLALAAEHKATEQLIRDSGLPYVFLRNSWYLENYTGQLATYREHGVAGAAGDGRVSAATRADYAAAAAAVLTAPDQAGSVYELGGAPFSMAELAAEVSRQTGAPVSYLDLPVDKYTELLVAAGLPEGYAAMLADADRGIAQGELEVGDDLARLLGRTPTTLAEAIRAAL</sequence>
<accession>A0A1C4VJ18</accession>
<gene>
    <name evidence="2" type="ORF">GA0070214_102429</name>
</gene>
<dbReference type="CDD" id="cd05269">
    <property type="entry name" value="TMR_SDR_a"/>
    <property type="match status" value="1"/>
</dbReference>
<reference evidence="3" key="1">
    <citation type="submission" date="2016-06" db="EMBL/GenBank/DDBJ databases">
        <authorList>
            <person name="Varghese N."/>
            <person name="Submissions Spin"/>
        </authorList>
    </citation>
    <scope>NUCLEOTIDE SEQUENCE [LARGE SCALE GENOMIC DNA]</scope>
    <source>
        <strain evidence="3">DSM 45246</strain>
    </source>
</reference>
<dbReference type="Pfam" id="PF05368">
    <property type="entry name" value="NmrA"/>
    <property type="match status" value="1"/>
</dbReference>
<evidence type="ECO:0000313" key="3">
    <source>
        <dbReference type="Proteomes" id="UP000199629"/>
    </source>
</evidence>
<proteinExistence type="predicted"/>
<dbReference type="AlphaFoldDB" id="A0A1C4VJ18"/>
<dbReference type="EMBL" id="FMCS01000002">
    <property type="protein sequence ID" value="SCE83958.1"/>
    <property type="molecule type" value="Genomic_DNA"/>
</dbReference>
<dbReference type="Gene3D" id="3.90.25.10">
    <property type="entry name" value="UDP-galactose 4-epimerase, domain 1"/>
    <property type="match status" value="1"/>
</dbReference>
<evidence type="ECO:0000259" key="1">
    <source>
        <dbReference type="Pfam" id="PF05368"/>
    </source>
</evidence>
<dbReference type="Gene3D" id="3.40.50.720">
    <property type="entry name" value="NAD(P)-binding Rossmann-like Domain"/>
    <property type="match status" value="1"/>
</dbReference>
<protein>
    <submittedName>
        <fullName evidence="2">NAD(P)H dehydrogenase (Quinone)</fullName>
    </submittedName>
</protein>
<keyword evidence="3" id="KW-1185">Reference proteome</keyword>
<dbReference type="Proteomes" id="UP000199629">
    <property type="component" value="Unassembled WGS sequence"/>
</dbReference>
<dbReference type="SUPFAM" id="SSF51735">
    <property type="entry name" value="NAD(P)-binding Rossmann-fold domains"/>
    <property type="match status" value="1"/>
</dbReference>
<dbReference type="PANTHER" id="PTHR47129">
    <property type="entry name" value="QUINONE OXIDOREDUCTASE 2"/>
    <property type="match status" value="1"/>
</dbReference>